<dbReference type="Gene3D" id="3.30.429.10">
    <property type="entry name" value="Macrophage Migration Inhibitory Factor"/>
    <property type="match status" value="2"/>
</dbReference>
<dbReference type="InterPro" id="IPR004370">
    <property type="entry name" value="4-OT-like_dom"/>
</dbReference>
<dbReference type="InterPro" id="IPR014347">
    <property type="entry name" value="Tautomerase/MIF_sf"/>
</dbReference>
<comment type="similarity">
    <text evidence="1">Belongs to the 4-oxalocrotonate tautomerase family.</text>
</comment>
<evidence type="ECO:0000259" key="3">
    <source>
        <dbReference type="Pfam" id="PF01361"/>
    </source>
</evidence>
<feature type="domain" description="4-oxalocrotonate tautomerase-like" evidence="3">
    <location>
        <begin position="2"/>
        <end position="57"/>
    </location>
</feature>
<evidence type="ECO:0000313" key="4">
    <source>
        <dbReference type="EMBL" id="MFD1236414.1"/>
    </source>
</evidence>
<dbReference type="SUPFAM" id="SSF55331">
    <property type="entry name" value="Tautomerase/MIF"/>
    <property type="match status" value="1"/>
</dbReference>
<dbReference type="EMBL" id="JBHTMB010000222">
    <property type="protein sequence ID" value="MFD1236414.1"/>
    <property type="molecule type" value="Genomic_DNA"/>
</dbReference>
<feature type="domain" description="4-oxalocrotonate tautomerase-like" evidence="3">
    <location>
        <begin position="63"/>
        <end position="119"/>
    </location>
</feature>
<dbReference type="RefSeq" id="WP_013674638.1">
    <property type="nucleotide sequence ID" value="NZ_BAABKS010000005.1"/>
</dbReference>
<gene>
    <name evidence="4" type="ORF">ACFQ34_24260</name>
</gene>
<dbReference type="Proteomes" id="UP001597182">
    <property type="component" value="Unassembled WGS sequence"/>
</dbReference>
<evidence type="ECO:0000256" key="1">
    <source>
        <dbReference type="ARBA" id="ARBA00006723"/>
    </source>
</evidence>
<comment type="caution">
    <text evidence="4">The sequence shown here is derived from an EMBL/GenBank/DDBJ whole genome shotgun (WGS) entry which is preliminary data.</text>
</comment>
<name>A0ABW3VQ42_9PSEU</name>
<dbReference type="PANTHER" id="PTHR35530">
    <property type="entry name" value="TAUTOMERASE-RELATED"/>
    <property type="match status" value="1"/>
</dbReference>
<evidence type="ECO:0000313" key="5">
    <source>
        <dbReference type="Proteomes" id="UP001597182"/>
    </source>
</evidence>
<protein>
    <submittedName>
        <fullName evidence="4">4-oxalocrotonate tautomerase family protein</fullName>
    </submittedName>
</protein>
<sequence length="135" mass="14736">MPIFEVHVLADRHPPQRLAELLGELTRRYAEVLDSPPARVRGWVTEHPPGQWITGGEIGVEAPYVTALVLEGRPVEQRHRLLAALTDAVVTVLGSPRELVRARIVEVPPDDWGIAGVPAAAARAEEIAARAARRP</sequence>
<keyword evidence="2" id="KW-0413">Isomerase</keyword>
<keyword evidence="5" id="KW-1185">Reference proteome</keyword>
<dbReference type="Pfam" id="PF01361">
    <property type="entry name" value="Tautomerase"/>
    <property type="match status" value="2"/>
</dbReference>
<organism evidence="4 5">
    <name type="scientific">Pseudonocardia benzenivorans</name>
    <dbReference type="NCBI Taxonomy" id="228005"/>
    <lineage>
        <taxon>Bacteria</taxon>
        <taxon>Bacillati</taxon>
        <taxon>Actinomycetota</taxon>
        <taxon>Actinomycetes</taxon>
        <taxon>Pseudonocardiales</taxon>
        <taxon>Pseudonocardiaceae</taxon>
        <taxon>Pseudonocardia</taxon>
    </lineage>
</organism>
<evidence type="ECO:0000256" key="2">
    <source>
        <dbReference type="ARBA" id="ARBA00023235"/>
    </source>
</evidence>
<proteinExistence type="inferred from homology"/>
<accession>A0ABW3VQ42</accession>
<reference evidence="5" key="1">
    <citation type="journal article" date="2019" name="Int. J. Syst. Evol. Microbiol.">
        <title>The Global Catalogue of Microorganisms (GCM) 10K type strain sequencing project: providing services to taxonomists for standard genome sequencing and annotation.</title>
        <authorList>
            <consortium name="The Broad Institute Genomics Platform"/>
            <consortium name="The Broad Institute Genome Sequencing Center for Infectious Disease"/>
            <person name="Wu L."/>
            <person name="Ma J."/>
        </authorList>
    </citation>
    <scope>NUCLEOTIDE SEQUENCE [LARGE SCALE GENOMIC DNA]</scope>
    <source>
        <strain evidence="5">CCUG 49018</strain>
    </source>
</reference>
<dbReference type="PANTHER" id="PTHR35530:SF1">
    <property type="entry name" value="2-HYDROXYMUCONATE TAUTOMERASE"/>
    <property type="match status" value="1"/>
</dbReference>